<dbReference type="EMBL" id="OD567879">
    <property type="protein sequence ID" value="CAD7446276.1"/>
    <property type="molecule type" value="Genomic_DNA"/>
</dbReference>
<protein>
    <submittedName>
        <fullName evidence="1">Uncharacterized protein</fullName>
    </submittedName>
</protein>
<reference evidence="1" key="1">
    <citation type="submission" date="2020-11" db="EMBL/GenBank/DDBJ databases">
        <authorList>
            <person name="Tran Van P."/>
        </authorList>
    </citation>
    <scope>NUCLEOTIDE SEQUENCE</scope>
</reference>
<gene>
    <name evidence="1" type="ORF">TBIB3V08_LOCUS8610</name>
</gene>
<name>A0A7R9F5M9_9NEOP</name>
<evidence type="ECO:0000313" key="1">
    <source>
        <dbReference type="EMBL" id="CAD7446276.1"/>
    </source>
</evidence>
<accession>A0A7R9F5M9</accession>
<proteinExistence type="predicted"/>
<organism evidence="1">
    <name type="scientific">Timema bartmani</name>
    <dbReference type="NCBI Taxonomy" id="61472"/>
    <lineage>
        <taxon>Eukaryota</taxon>
        <taxon>Metazoa</taxon>
        <taxon>Ecdysozoa</taxon>
        <taxon>Arthropoda</taxon>
        <taxon>Hexapoda</taxon>
        <taxon>Insecta</taxon>
        <taxon>Pterygota</taxon>
        <taxon>Neoptera</taxon>
        <taxon>Polyneoptera</taxon>
        <taxon>Phasmatodea</taxon>
        <taxon>Timematodea</taxon>
        <taxon>Timematoidea</taxon>
        <taxon>Timematidae</taxon>
        <taxon>Timema</taxon>
    </lineage>
</organism>
<dbReference type="AlphaFoldDB" id="A0A7R9F5M9"/>
<sequence>MNSLLYKKVSRVHPTEILTSISSSSAVELNTSSALANYATEADCSPQKTSAGGLVDLLGHPVGHVDAAEEGKRGEDRDRSGPVSLNRVAVVKDARTKLRLEDLSCQDQVKDQVKVGRSFLNRTKLRLEELSCQDQVKVGRSLFLRTKLRLEDLRPGPRLQETTLACLDVFSNIVDNKQHEPGESFTILGSTICERTLIPVGSILVKFLKPLVSSSFSSVRSLFAQRGKVIKAHGETPKIEQSLAHMS</sequence>